<evidence type="ECO:0000313" key="4">
    <source>
        <dbReference type="EMBL" id="KAG0656099.1"/>
    </source>
</evidence>
<proteinExistence type="predicted"/>
<evidence type="ECO:0000256" key="1">
    <source>
        <dbReference type="ARBA" id="ARBA00022737"/>
    </source>
</evidence>
<dbReference type="PROSITE" id="PS50297">
    <property type="entry name" value="ANK_REP_REGION"/>
    <property type="match status" value="3"/>
</dbReference>
<feature type="repeat" description="ANK" evidence="3">
    <location>
        <begin position="91"/>
        <end position="123"/>
    </location>
</feature>
<dbReference type="OrthoDB" id="539213at2759"/>
<evidence type="ECO:0000313" key="5">
    <source>
        <dbReference type="Proteomes" id="UP000777482"/>
    </source>
</evidence>
<dbReference type="InterPro" id="IPR002110">
    <property type="entry name" value="Ankyrin_rpt"/>
</dbReference>
<dbReference type="PANTHER" id="PTHR24171:SF9">
    <property type="entry name" value="ANKYRIN REPEAT DOMAIN-CONTAINING PROTEIN 39"/>
    <property type="match status" value="1"/>
</dbReference>
<feature type="repeat" description="ANK" evidence="3">
    <location>
        <begin position="124"/>
        <end position="156"/>
    </location>
</feature>
<accession>A0A9P6VUI8</accession>
<keyword evidence="5" id="KW-1185">Reference proteome</keyword>
<evidence type="ECO:0000256" key="2">
    <source>
        <dbReference type="ARBA" id="ARBA00023043"/>
    </source>
</evidence>
<evidence type="ECO:0000256" key="3">
    <source>
        <dbReference type="PROSITE-ProRule" id="PRU00023"/>
    </source>
</evidence>
<keyword evidence="1" id="KW-0677">Repeat</keyword>
<feature type="repeat" description="ANK" evidence="3">
    <location>
        <begin position="197"/>
        <end position="229"/>
    </location>
</feature>
<dbReference type="PANTHER" id="PTHR24171">
    <property type="entry name" value="ANKYRIN REPEAT DOMAIN-CONTAINING PROTEIN 39-RELATED"/>
    <property type="match status" value="1"/>
</dbReference>
<protein>
    <recommendedName>
        <fullName evidence="6">Proteolysis and peptidolysis-related protein</fullName>
    </recommendedName>
</protein>
<dbReference type="InterPro" id="IPR036770">
    <property type="entry name" value="Ankyrin_rpt-contain_sf"/>
</dbReference>
<dbReference type="Gene3D" id="1.25.40.20">
    <property type="entry name" value="Ankyrin repeat-containing domain"/>
    <property type="match status" value="1"/>
</dbReference>
<dbReference type="Pfam" id="PF12796">
    <property type="entry name" value="Ank_2"/>
    <property type="match status" value="2"/>
</dbReference>
<sequence length="269" mass="28271">MASENASQDVHRFAREGNASLLRMTLEQNPELVRSLDSDQRTPIQNAISCTPPSLASVQACLDSLDALMMTEDDNGGPQTRVKVLENRDETGNTALISAATTGNLELVSALIGAGGDVTAANNRGVTALHYAASKGHVSIGRLLISKGADINTRDKANQIPLHRAATTGSVPFIQLILASKSPSKPEKPRLNQADRVGNTPLHLAIESGHAEAAVALIEGGADRDRGDSEGVRAEEIEGVGGVEAKRSFSDVDRLAHNGVARQGFLCIA</sequence>
<dbReference type="SMART" id="SM00248">
    <property type="entry name" value="ANK"/>
    <property type="match status" value="4"/>
</dbReference>
<name>A0A9P6VUI8_RHOMI</name>
<reference evidence="4 5" key="1">
    <citation type="submission" date="2020-11" db="EMBL/GenBank/DDBJ databases">
        <title>Kefir isolates.</title>
        <authorList>
            <person name="Marcisauskas S."/>
            <person name="Kim Y."/>
            <person name="Blasche S."/>
        </authorList>
    </citation>
    <scope>NUCLEOTIDE SEQUENCE [LARGE SCALE GENOMIC DNA]</scope>
    <source>
        <strain evidence="4 5">KR</strain>
    </source>
</reference>
<keyword evidence="2 3" id="KW-0040">ANK repeat</keyword>
<dbReference type="Proteomes" id="UP000777482">
    <property type="component" value="Unassembled WGS sequence"/>
</dbReference>
<evidence type="ECO:0008006" key="6">
    <source>
        <dbReference type="Google" id="ProtNLM"/>
    </source>
</evidence>
<organism evidence="4 5">
    <name type="scientific">Rhodotorula mucilaginosa</name>
    <name type="common">Yeast</name>
    <name type="synonym">Rhodotorula rubra</name>
    <dbReference type="NCBI Taxonomy" id="5537"/>
    <lineage>
        <taxon>Eukaryota</taxon>
        <taxon>Fungi</taxon>
        <taxon>Dikarya</taxon>
        <taxon>Basidiomycota</taxon>
        <taxon>Pucciniomycotina</taxon>
        <taxon>Microbotryomycetes</taxon>
        <taxon>Sporidiobolales</taxon>
        <taxon>Sporidiobolaceae</taxon>
        <taxon>Rhodotorula</taxon>
    </lineage>
</organism>
<dbReference type="AlphaFoldDB" id="A0A9P6VUI8"/>
<dbReference type="PRINTS" id="PR01415">
    <property type="entry name" value="ANKYRIN"/>
</dbReference>
<comment type="caution">
    <text evidence="4">The sequence shown here is derived from an EMBL/GenBank/DDBJ whole genome shotgun (WGS) entry which is preliminary data.</text>
</comment>
<dbReference type="PROSITE" id="PS50088">
    <property type="entry name" value="ANK_REPEAT"/>
    <property type="match status" value="3"/>
</dbReference>
<gene>
    <name evidence="4" type="ORF">C6P46_000418</name>
</gene>
<dbReference type="EMBL" id="PUHQ01000103">
    <property type="protein sequence ID" value="KAG0656099.1"/>
    <property type="molecule type" value="Genomic_DNA"/>
</dbReference>
<dbReference type="SUPFAM" id="SSF48403">
    <property type="entry name" value="Ankyrin repeat"/>
    <property type="match status" value="1"/>
</dbReference>